<organism evidence="8 9">
    <name type="scientific">Adineta steineri</name>
    <dbReference type="NCBI Taxonomy" id="433720"/>
    <lineage>
        <taxon>Eukaryota</taxon>
        <taxon>Metazoa</taxon>
        <taxon>Spiralia</taxon>
        <taxon>Gnathifera</taxon>
        <taxon>Rotifera</taxon>
        <taxon>Eurotatoria</taxon>
        <taxon>Bdelloidea</taxon>
        <taxon>Adinetida</taxon>
        <taxon>Adinetidae</taxon>
        <taxon>Adineta</taxon>
    </lineage>
</organism>
<evidence type="ECO:0000256" key="2">
    <source>
        <dbReference type="ARBA" id="ARBA00022598"/>
    </source>
</evidence>
<dbReference type="GO" id="GO:0005783">
    <property type="term" value="C:endoplasmic reticulum"/>
    <property type="evidence" value="ECO:0007669"/>
    <property type="project" value="TreeGrafter"/>
</dbReference>
<evidence type="ECO:0000256" key="6">
    <source>
        <dbReference type="ARBA" id="ARBA00026121"/>
    </source>
</evidence>
<keyword evidence="4" id="KW-0443">Lipid metabolism</keyword>
<dbReference type="GO" id="GO:0030182">
    <property type="term" value="P:neuron differentiation"/>
    <property type="evidence" value="ECO:0007669"/>
    <property type="project" value="TreeGrafter"/>
</dbReference>
<proteinExistence type="inferred from homology"/>
<keyword evidence="3" id="KW-0547">Nucleotide-binding</keyword>
<dbReference type="GO" id="GO:0005811">
    <property type="term" value="C:lipid droplet"/>
    <property type="evidence" value="ECO:0007669"/>
    <property type="project" value="TreeGrafter"/>
</dbReference>
<dbReference type="AlphaFoldDB" id="A0A820S6T9"/>
<evidence type="ECO:0000256" key="1">
    <source>
        <dbReference type="ARBA" id="ARBA00006432"/>
    </source>
</evidence>
<keyword evidence="5" id="KW-0067">ATP-binding</keyword>
<gene>
    <name evidence="8" type="ORF">KXQ929_LOCUS53707</name>
</gene>
<name>A0A820S6T9_9BILA</name>
<dbReference type="EC" id="6.2.1.3" evidence="6"/>
<dbReference type="PANTHER" id="PTHR43272:SF83">
    <property type="entry name" value="ACYL-COA SYNTHETASE LONG-CHAIN, ISOFORM J"/>
    <property type="match status" value="1"/>
</dbReference>
<evidence type="ECO:0000256" key="4">
    <source>
        <dbReference type="ARBA" id="ARBA00022832"/>
    </source>
</evidence>
<dbReference type="EMBL" id="CAJOBB010030899">
    <property type="protein sequence ID" value="CAF4446721.1"/>
    <property type="molecule type" value="Genomic_DNA"/>
</dbReference>
<protein>
    <recommendedName>
        <fullName evidence="6">long-chain-fatty-acid--CoA ligase</fullName>
        <ecNumber evidence="6">6.2.1.3</ecNumber>
    </recommendedName>
</protein>
<dbReference type="Proteomes" id="UP000663868">
    <property type="component" value="Unassembled WGS sequence"/>
</dbReference>
<dbReference type="InterPro" id="IPR000873">
    <property type="entry name" value="AMP-dep_synth/lig_dom"/>
</dbReference>
<dbReference type="GO" id="GO:0005524">
    <property type="term" value="F:ATP binding"/>
    <property type="evidence" value="ECO:0007669"/>
    <property type="project" value="UniProtKB-KW"/>
</dbReference>
<dbReference type="GO" id="GO:0005886">
    <property type="term" value="C:plasma membrane"/>
    <property type="evidence" value="ECO:0007669"/>
    <property type="project" value="TreeGrafter"/>
</dbReference>
<dbReference type="InterPro" id="IPR042099">
    <property type="entry name" value="ANL_N_sf"/>
</dbReference>
<dbReference type="GO" id="GO:0035336">
    <property type="term" value="P:long-chain fatty-acyl-CoA metabolic process"/>
    <property type="evidence" value="ECO:0007669"/>
    <property type="project" value="TreeGrafter"/>
</dbReference>
<reference evidence="8" key="1">
    <citation type="submission" date="2021-02" db="EMBL/GenBank/DDBJ databases">
        <authorList>
            <person name="Nowell W R."/>
        </authorList>
    </citation>
    <scope>NUCLEOTIDE SEQUENCE</scope>
</reference>
<evidence type="ECO:0000259" key="7">
    <source>
        <dbReference type="Pfam" id="PF00501"/>
    </source>
</evidence>
<keyword evidence="2" id="KW-0436">Ligase</keyword>
<evidence type="ECO:0000313" key="9">
    <source>
        <dbReference type="Proteomes" id="UP000663868"/>
    </source>
</evidence>
<dbReference type="SUPFAM" id="SSF56801">
    <property type="entry name" value="Acetyl-CoA synthetase-like"/>
    <property type="match status" value="1"/>
</dbReference>
<comment type="similarity">
    <text evidence="1">Belongs to the ATP-dependent AMP-binding enzyme family.</text>
</comment>
<feature type="non-terminal residue" evidence="8">
    <location>
        <position position="106"/>
    </location>
</feature>
<evidence type="ECO:0000313" key="8">
    <source>
        <dbReference type="EMBL" id="CAF4446721.1"/>
    </source>
</evidence>
<dbReference type="PANTHER" id="PTHR43272">
    <property type="entry name" value="LONG-CHAIN-FATTY-ACID--COA LIGASE"/>
    <property type="match status" value="1"/>
</dbReference>
<comment type="caution">
    <text evidence="8">The sequence shown here is derived from an EMBL/GenBank/DDBJ whole genome shotgun (WGS) entry which is preliminary data.</text>
</comment>
<sequence length="106" mass="11921">MSGGAILAENTQRFAECVLCVDVFQGYGLTETCAGGTITDHYDISVGRAGYPIISSEFRLIDWEEGHYKTTDNVRCPELNCGIDFKYEIVQKILSKNNDMKLVNRY</sequence>
<dbReference type="Pfam" id="PF00501">
    <property type="entry name" value="AMP-binding"/>
    <property type="match status" value="1"/>
</dbReference>
<accession>A0A820S6T9</accession>
<evidence type="ECO:0000256" key="3">
    <source>
        <dbReference type="ARBA" id="ARBA00022741"/>
    </source>
</evidence>
<feature type="domain" description="AMP-dependent synthetase/ligase" evidence="7">
    <location>
        <begin position="1"/>
        <end position="71"/>
    </location>
</feature>
<evidence type="ECO:0000256" key="5">
    <source>
        <dbReference type="ARBA" id="ARBA00022840"/>
    </source>
</evidence>
<dbReference type="Gene3D" id="3.40.50.12780">
    <property type="entry name" value="N-terminal domain of ligase-like"/>
    <property type="match status" value="1"/>
</dbReference>
<keyword evidence="4" id="KW-0276">Fatty acid metabolism</keyword>
<dbReference type="GO" id="GO:0004467">
    <property type="term" value="F:long-chain fatty acid-CoA ligase activity"/>
    <property type="evidence" value="ECO:0007669"/>
    <property type="project" value="UniProtKB-EC"/>
</dbReference>